<keyword evidence="2" id="KW-0479">Metal-binding</keyword>
<evidence type="ECO:0000256" key="1">
    <source>
        <dbReference type="ARBA" id="ARBA00004123"/>
    </source>
</evidence>
<dbReference type="HOGENOM" id="CLU_009372_0_0_1"/>
<name>A0A0C2XJ62_HEBCY</name>
<dbReference type="GO" id="GO:0005634">
    <property type="term" value="C:nucleus"/>
    <property type="evidence" value="ECO:0007669"/>
    <property type="project" value="UniProtKB-SubCell"/>
</dbReference>
<proteinExistence type="predicted"/>
<feature type="compositionally biased region" description="Low complexity" evidence="7">
    <location>
        <begin position="240"/>
        <end position="257"/>
    </location>
</feature>
<feature type="region of interest" description="Disordered" evidence="7">
    <location>
        <begin position="600"/>
        <end position="807"/>
    </location>
</feature>
<feature type="region of interest" description="Disordered" evidence="7">
    <location>
        <begin position="239"/>
        <end position="282"/>
    </location>
</feature>
<reference evidence="9 10" key="1">
    <citation type="submission" date="2014-04" db="EMBL/GenBank/DDBJ databases">
        <authorList>
            <consortium name="DOE Joint Genome Institute"/>
            <person name="Kuo A."/>
            <person name="Gay G."/>
            <person name="Dore J."/>
            <person name="Kohler A."/>
            <person name="Nagy L.G."/>
            <person name="Floudas D."/>
            <person name="Copeland A."/>
            <person name="Barry K.W."/>
            <person name="Cichocki N."/>
            <person name="Veneault-Fourrey C."/>
            <person name="LaButti K."/>
            <person name="Lindquist E.A."/>
            <person name="Lipzen A."/>
            <person name="Lundell T."/>
            <person name="Morin E."/>
            <person name="Murat C."/>
            <person name="Sun H."/>
            <person name="Tunlid A."/>
            <person name="Henrissat B."/>
            <person name="Grigoriev I.V."/>
            <person name="Hibbett D.S."/>
            <person name="Martin F."/>
            <person name="Nordberg H.P."/>
            <person name="Cantor M.N."/>
            <person name="Hua S.X."/>
        </authorList>
    </citation>
    <scope>NUCLEOTIDE SEQUENCE [LARGE SCALE GENOMIC DNA]</scope>
    <source>
        <strain evidence="10">h7</strain>
    </source>
</reference>
<gene>
    <name evidence="9" type="ORF">M413DRAFT_251633</name>
</gene>
<dbReference type="Proteomes" id="UP000053424">
    <property type="component" value="Unassembled WGS sequence"/>
</dbReference>
<dbReference type="InterPro" id="IPR000679">
    <property type="entry name" value="Znf_GATA"/>
</dbReference>
<feature type="compositionally biased region" description="Polar residues" evidence="7">
    <location>
        <begin position="546"/>
        <end position="565"/>
    </location>
</feature>
<sequence length="807" mass="86174">MIRQRAVEKERNREASQNAQPGTIKRMQFTFSVDQPVQTAPSAPVKKPDTKPSPEFTKRTRAAAARRHPDGEDTIMADANRTDSSVVTTTTTTTTSSFTTSSAANSQSLHFPDLFSNDFGPSALLYAAPTLTTRMNYGEGFNPSGNNDQFSISRPTIELALDDLLFNDEPSATSNSNATWVTDPSNNHSFANLEKSGPFSTSSSAGRHQDVVMDSVSHSGGPVVGPTIPSIAVLASRKGSSVTSSSSASSVTSSAVAGDDENPIEINSDDEDIDELSPAPSTAKRTSIFKNIPPLSQSVKDILPETIAPSRVNSIYGTRSSTPTGRPTLTLRTQTAAMTRSSGPGATATSLNPALLRGSGNTFGNSAPGGVKAECSNCGATHTPLWRRGLNDELNCNACGLYCKLHKRPRPKSMRNSHGEGRAQVAPRQETVDVMVRPSVAAQCYNCHTTATPLWRKDDEGKTVCNACGLYYKLHGSARPISMKSDVIRKRSRHDARRAGNGPEDTPSASPGVSRRTSPVPDASPTLAPDSTTQMSYDYSEEAEYRSNTSTSSELMGALGTTTDPSQPPLFNPFQLAFPGPYHPDYLMQLYSMPSDALPFSSVESSEVDPGLSPRSTKRRRMSTDSASEPPSSAVSFSSYSGDSFSSTSSSGSHSKRSSMEFPFSTYNSNGTINQGPALRGSGNTFWHPPMMPQSNSENEPALFHPPMLGPAGNNSGNTSSSSSSSNSNSSSSGSSPRNNNEDSPMDYLQPPMALQDEESLFSAYLHPPMALPEEPSKCSADHERAGNGASTRSAIRNSMYSDPYFQ</sequence>
<organism evidence="9 10">
    <name type="scientific">Hebeloma cylindrosporum</name>
    <dbReference type="NCBI Taxonomy" id="76867"/>
    <lineage>
        <taxon>Eukaryota</taxon>
        <taxon>Fungi</taxon>
        <taxon>Dikarya</taxon>
        <taxon>Basidiomycota</taxon>
        <taxon>Agaricomycotina</taxon>
        <taxon>Agaricomycetes</taxon>
        <taxon>Agaricomycetidae</taxon>
        <taxon>Agaricales</taxon>
        <taxon>Agaricineae</taxon>
        <taxon>Hymenogastraceae</taxon>
        <taxon>Hebeloma</taxon>
    </lineage>
</organism>
<dbReference type="Pfam" id="PF00320">
    <property type="entry name" value="GATA"/>
    <property type="match status" value="2"/>
</dbReference>
<evidence type="ECO:0000256" key="5">
    <source>
        <dbReference type="ARBA" id="ARBA00023242"/>
    </source>
</evidence>
<keyword evidence="5" id="KW-0539">Nucleus</keyword>
<evidence type="ECO:0000259" key="8">
    <source>
        <dbReference type="PROSITE" id="PS50114"/>
    </source>
</evidence>
<accession>A0A0C2XJ62</accession>
<feature type="region of interest" description="Disordered" evidence="7">
    <location>
        <begin position="1"/>
        <end position="88"/>
    </location>
</feature>
<dbReference type="InterPro" id="IPR013088">
    <property type="entry name" value="Znf_NHR/GATA"/>
</dbReference>
<feature type="compositionally biased region" description="Basic and acidic residues" evidence="7">
    <location>
        <begin position="775"/>
        <end position="786"/>
    </location>
</feature>
<dbReference type="SUPFAM" id="SSF57716">
    <property type="entry name" value="Glucocorticoid receptor-like (DNA-binding domain)"/>
    <property type="match status" value="2"/>
</dbReference>
<feature type="domain" description="GATA-type" evidence="8">
    <location>
        <begin position="438"/>
        <end position="491"/>
    </location>
</feature>
<feature type="compositionally biased region" description="Low complexity" evidence="7">
    <location>
        <begin position="713"/>
        <end position="739"/>
    </location>
</feature>
<reference evidence="10" key="2">
    <citation type="submission" date="2015-01" db="EMBL/GenBank/DDBJ databases">
        <title>Evolutionary Origins and Diversification of the Mycorrhizal Mutualists.</title>
        <authorList>
            <consortium name="DOE Joint Genome Institute"/>
            <consortium name="Mycorrhizal Genomics Consortium"/>
            <person name="Kohler A."/>
            <person name="Kuo A."/>
            <person name="Nagy L.G."/>
            <person name="Floudas D."/>
            <person name="Copeland A."/>
            <person name="Barry K.W."/>
            <person name="Cichocki N."/>
            <person name="Veneault-Fourrey C."/>
            <person name="LaButti K."/>
            <person name="Lindquist E.A."/>
            <person name="Lipzen A."/>
            <person name="Lundell T."/>
            <person name="Morin E."/>
            <person name="Murat C."/>
            <person name="Riley R."/>
            <person name="Ohm R."/>
            <person name="Sun H."/>
            <person name="Tunlid A."/>
            <person name="Henrissat B."/>
            <person name="Grigoriev I.V."/>
            <person name="Hibbett D.S."/>
            <person name="Martin F."/>
        </authorList>
    </citation>
    <scope>NUCLEOTIDE SEQUENCE [LARGE SCALE GENOMIC DNA]</scope>
    <source>
        <strain evidence="10">h7</strain>
    </source>
</reference>
<evidence type="ECO:0000256" key="3">
    <source>
        <dbReference type="ARBA" id="ARBA00022771"/>
    </source>
</evidence>
<dbReference type="SMART" id="SM00401">
    <property type="entry name" value="ZnF_GATA"/>
    <property type="match status" value="2"/>
</dbReference>
<keyword evidence="3 6" id="KW-0863">Zinc-finger</keyword>
<feature type="compositionally biased region" description="Low complexity" evidence="7">
    <location>
        <begin position="626"/>
        <end position="653"/>
    </location>
</feature>
<feature type="compositionally biased region" description="Basic and acidic residues" evidence="7">
    <location>
        <begin position="1"/>
        <end position="14"/>
    </location>
</feature>
<evidence type="ECO:0000256" key="7">
    <source>
        <dbReference type="SAM" id="MobiDB-lite"/>
    </source>
</evidence>
<evidence type="ECO:0000256" key="2">
    <source>
        <dbReference type="ARBA" id="ARBA00022723"/>
    </source>
</evidence>
<dbReference type="PROSITE" id="PS50114">
    <property type="entry name" value="GATA_ZN_FINGER_2"/>
    <property type="match status" value="2"/>
</dbReference>
<feature type="region of interest" description="Disordered" evidence="7">
    <location>
        <begin position="483"/>
        <end position="572"/>
    </location>
</feature>
<feature type="compositionally biased region" description="Acidic residues" evidence="7">
    <location>
        <begin position="258"/>
        <end position="275"/>
    </location>
</feature>
<evidence type="ECO:0000256" key="6">
    <source>
        <dbReference type="PROSITE-ProRule" id="PRU00094"/>
    </source>
</evidence>
<dbReference type="EMBL" id="KN831794">
    <property type="protein sequence ID" value="KIM37863.1"/>
    <property type="molecule type" value="Genomic_DNA"/>
</dbReference>
<keyword evidence="4" id="KW-0862">Zinc</keyword>
<evidence type="ECO:0000313" key="10">
    <source>
        <dbReference type="Proteomes" id="UP000053424"/>
    </source>
</evidence>
<dbReference type="PANTHER" id="PTHR10071">
    <property type="entry name" value="TRANSCRIPTION FACTOR GATA FAMILY MEMBER"/>
    <property type="match status" value="1"/>
</dbReference>
<keyword evidence="10" id="KW-1185">Reference proteome</keyword>
<feature type="compositionally biased region" description="Polar residues" evidence="7">
    <location>
        <begin position="789"/>
        <end position="801"/>
    </location>
</feature>
<dbReference type="GO" id="GO:0000978">
    <property type="term" value="F:RNA polymerase II cis-regulatory region sequence-specific DNA binding"/>
    <property type="evidence" value="ECO:0007669"/>
    <property type="project" value="TreeGrafter"/>
</dbReference>
<comment type="subcellular location">
    <subcellularLocation>
        <location evidence="1">Nucleus</location>
    </subcellularLocation>
</comment>
<feature type="compositionally biased region" description="Polar residues" evidence="7">
    <location>
        <begin position="507"/>
        <end position="517"/>
    </location>
</feature>
<dbReference type="PROSITE" id="PS00344">
    <property type="entry name" value="GATA_ZN_FINGER_1"/>
    <property type="match status" value="1"/>
</dbReference>
<feature type="compositionally biased region" description="Polar residues" evidence="7">
    <location>
        <begin position="29"/>
        <end position="41"/>
    </location>
</feature>
<protein>
    <recommendedName>
        <fullName evidence="8">GATA-type domain-containing protein</fullName>
    </recommendedName>
</protein>
<evidence type="ECO:0000313" key="9">
    <source>
        <dbReference type="EMBL" id="KIM37863.1"/>
    </source>
</evidence>
<feature type="domain" description="GATA-type" evidence="8">
    <location>
        <begin position="374"/>
        <end position="422"/>
    </location>
</feature>
<dbReference type="STRING" id="686832.A0A0C2XJ62"/>
<feature type="compositionally biased region" description="Polar residues" evidence="7">
    <location>
        <begin position="665"/>
        <end position="675"/>
    </location>
</feature>
<dbReference type="InterPro" id="IPR039355">
    <property type="entry name" value="Transcription_factor_GATA"/>
</dbReference>
<dbReference type="PANTHER" id="PTHR10071:SF281">
    <property type="entry name" value="BOX A-BINDING FACTOR-RELATED"/>
    <property type="match status" value="1"/>
</dbReference>
<feature type="compositionally biased region" description="Basic and acidic residues" evidence="7">
    <location>
        <begin position="46"/>
        <end position="58"/>
    </location>
</feature>
<dbReference type="Gene3D" id="3.30.50.10">
    <property type="entry name" value="Erythroid Transcription Factor GATA-1, subunit A"/>
    <property type="match status" value="2"/>
</dbReference>
<dbReference type="CDD" id="cd00202">
    <property type="entry name" value="ZnF_GATA"/>
    <property type="match status" value="2"/>
</dbReference>
<dbReference type="FunFam" id="3.30.50.10:FF:000007">
    <property type="entry name" value="Nitrogen regulatory AreA, N-terminal"/>
    <property type="match status" value="1"/>
</dbReference>
<dbReference type="PRINTS" id="PR00619">
    <property type="entry name" value="GATAZNFINGER"/>
</dbReference>
<dbReference type="GO" id="GO:0045944">
    <property type="term" value="P:positive regulation of transcription by RNA polymerase II"/>
    <property type="evidence" value="ECO:0007669"/>
    <property type="project" value="TreeGrafter"/>
</dbReference>
<dbReference type="AlphaFoldDB" id="A0A0C2XJ62"/>
<evidence type="ECO:0000256" key="4">
    <source>
        <dbReference type="ARBA" id="ARBA00022833"/>
    </source>
</evidence>
<dbReference type="GO" id="GO:0000122">
    <property type="term" value="P:negative regulation of transcription by RNA polymerase II"/>
    <property type="evidence" value="ECO:0007669"/>
    <property type="project" value="TreeGrafter"/>
</dbReference>
<dbReference type="OrthoDB" id="515401at2759"/>
<dbReference type="GO" id="GO:0008270">
    <property type="term" value="F:zinc ion binding"/>
    <property type="evidence" value="ECO:0007669"/>
    <property type="project" value="UniProtKB-KW"/>
</dbReference>
<dbReference type="GO" id="GO:0000981">
    <property type="term" value="F:DNA-binding transcription factor activity, RNA polymerase II-specific"/>
    <property type="evidence" value="ECO:0007669"/>
    <property type="project" value="TreeGrafter"/>
</dbReference>